<dbReference type="CDD" id="cd08054">
    <property type="entry name" value="gp6"/>
    <property type="match status" value="1"/>
</dbReference>
<reference evidence="1 2" key="1">
    <citation type="journal article" date="2015" name="Nature">
        <title>rRNA introns, odd ribosomes, and small enigmatic genomes across a large radiation of phyla.</title>
        <authorList>
            <person name="Brown C.T."/>
            <person name="Hug L.A."/>
            <person name="Thomas B.C."/>
            <person name="Sharon I."/>
            <person name="Castelle C.J."/>
            <person name="Singh A."/>
            <person name="Wilkins M.J."/>
            <person name="Williams K.H."/>
            <person name="Banfield J.F."/>
        </authorList>
    </citation>
    <scope>NUCLEOTIDE SEQUENCE [LARGE SCALE GENOMIC DNA]</scope>
</reference>
<dbReference type="AlphaFoldDB" id="A0A0G1W483"/>
<comment type="caution">
    <text evidence="1">The sequence shown here is derived from an EMBL/GenBank/DDBJ whole genome shotgun (WGS) entry which is preliminary data.</text>
</comment>
<protein>
    <recommendedName>
        <fullName evidence="3">Phage gp6-like head-tail connector protein</fullName>
    </recommendedName>
</protein>
<evidence type="ECO:0008006" key="3">
    <source>
        <dbReference type="Google" id="ProtNLM"/>
    </source>
</evidence>
<dbReference type="InterPro" id="IPR021146">
    <property type="entry name" value="Phage_gp6-like_head-tail"/>
</dbReference>
<gene>
    <name evidence="1" type="ORF">UY48_C0001G0036</name>
</gene>
<dbReference type="Proteomes" id="UP000034588">
    <property type="component" value="Unassembled WGS sequence"/>
</dbReference>
<dbReference type="NCBIfam" id="TIGR01560">
    <property type="entry name" value="put_DNA_pack"/>
    <property type="match status" value="1"/>
</dbReference>
<dbReference type="EMBL" id="LCQD01000001">
    <property type="protein sequence ID" value="KKW13415.1"/>
    <property type="molecule type" value="Genomic_DNA"/>
</dbReference>
<name>A0A0G1W483_9BACT</name>
<dbReference type="Pfam" id="PF05135">
    <property type="entry name" value="Phage_connect_1"/>
    <property type="match status" value="1"/>
</dbReference>
<organism evidence="1 2">
    <name type="scientific">Candidatus Gottesmanbacteria bacterium GW2011_GWB1_49_7</name>
    <dbReference type="NCBI Taxonomy" id="1618448"/>
    <lineage>
        <taxon>Bacteria</taxon>
        <taxon>Candidatus Gottesmaniibacteriota</taxon>
    </lineage>
</organism>
<dbReference type="InterPro" id="IPR006450">
    <property type="entry name" value="Phage_HK97_gp6-like"/>
</dbReference>
<sequence length="189" mass="20919">MAYCDAADVKQYLGKDGAEDDTLLESLISRAQKAIEQYTRRQFEAATETRYFDQPSGRMLYTDEDLLAVTTLTNGDGTTIASADYQLLPLNESPKYAIRLKQGSNLIWEDDSDGNSEGVIVVAGSWGYSTTPPGDIVHACVRLAGYWYKQREAQVFDVTAIPEQGALLIPKGIPPDVKMILDRYVRASL</sequence>
<evidence type="ECO:0000313" key="1">
    <source>
        <dbReference type="EMBL" id="KKW13415.1"/>
    </source>
</evidence>
<dbReference type="Gene3D" id="1.10.3230.30">
    <property type="entry name" value="Phage gp6-like head-tail connector protein"/>
    <property type="match status" value="1"/>
</dbReference>
<evidence type="ECO:0000313" key="2">
    <source>
        <dbReference type="Proteomes" id="UP000034588"/>
    </source>
</evidence>
<accession>A0A0G1W483</accession>
<proteinExistence type="predicted"/>